<feature type="transmembrane region" description="Helical" evidence="7">
    <location>
        <begin position="582"/>
        <end position="604"/>
    </location>
</feature>
<evidence type="ECO:0000256" key="1">
    <source>
        <dbReference type="ARBA" id="ARBA00004141"/>
    </source>
</evidence>
<comment type="similarity">
    <text evidence="2">Belongs to the major facilitator superfamily.</text>
</comment>
<evidence type="ECO:0000256" key="4">
    <source>
        <dbReference type="ARBA" id="ARBA00022989"/>
    </source>
</evidence>
<feature type="transmembrane region" description="Helical" evidence="7">
    <location>
        <begin position="507"/>
        <end position="529"/>
    </location>
</feature>
<dbReference type="Proteomes" id="UP001287286">
    <property type="component" value="Unassembled WGS sequence"/>
</dbReference>
<feature type="compositionally biased region" description="Low complexity" evidence="6">
    <location>
        <begin position="200"/>
        <end position="212"/>
    </location>
</feature>
<evidence type="ECO:0000256" key="6">
    <source>
        <dbReference type="SAM" id="MobiDB-lite"/>
    </source>
</evidence>
<keyword evidence="3 7" id="KW-0812">Transmembrane</keyword>
<sequence length="760" mass="81828">MADPVCLNSIDGGGIALDMGLYWISAAQGGSSWPSAAPHIRGGGGSSTSPCLPQPIHTHPSTEPACFLLFRPAGPVPLLVSYLCRPGWPAARPPVRPPPILLSSRPSVSLLTPVIADPLRRVSPRFHFCRPYPLSVRWIGFLRGVWPPLDSIIWHLCASLQPSALTMTWNIAMPRPVARPPSIHSPKSPVASFTTRASNMSSPTSPVPMTTSTRSLSFGSFASHQKPIKYGKGRHSDVELVPQPSDDPEDPLNWPRWRKDVNLVSLLMTVGLVGGMKTAFITTGGTMAVHYNVSFTSIAALTAVPMILSTFTGLISVVAAKFWGKRPMYLASMVLLFIGSIWNMTAGDSYGSCMGARVVQGLGWGAFDTLVMGSIQDTYYEHERNLPVSLYNIFCIATTWGSPLFGGLASQNAGSFTAQFRIINSFHALAIPLLAFGAPETAFDRSWSAAVPPSPVPWYGAPPPWRPWRLRHRLNKDTVIQYIRSMKPVSFEGALTLPTMLQVPRALIAPTTCLLFLLSFIPYGTLWGITLSLTLLTTPAPLSLSSTTVGTLMAGPWIFATAIVAGFCFYRGLHQKFNGNISYTTVAAGTLLIFVGLLTFGLGLDNFMAQDASGSVRVFFAADTAGQISLPLISFQLGALAGGFYVIDTATRPLLARSASFTSSSIIVAQRSIGDMHTSVILLRNFAAGVIVLAMPSAISAVHGLKAAVIGFSVTQMLLAAAVVTLWRLLDESIWRANGKIMGLVDLRLLKQSVSFFDHD</sequence>
<feature type="transmembrane region" description="Helical" evidence="7">
    <location>
        <begin position="261"/>
        <end position="281"/>
    </location>
</feature>
<evidence type="ECO:0000256" key="3">
    <source>
        <dbReference type="ARBA" id="ARBA00022692"/>
    </source>
</evidence>
<name>A0ABR0C3Y6_PURLI</name>
<evidence type="ECO:0000313" key="8">
    <source>
        <dbReference type="EMBL" id="KAK4091106.1"/>
    </source>
</evidence>
<dbReference type="PANTHER" id="PTHR23502">
    <property type="entry name" value="MAJOR FACILITATOR SUPERFAMILY"/>
    <property type="match status" value="1"/>
</dbReference>
<feature type="transmembrane region" description="Helical" evidence="7">
    <location>
        <begin position="327"/>
        <end position="345"/>
    </location>
</feature>
<evidence type="ECO:0000256" key="7">
    <source>
        <dbReference type="SAM" id="Phobius"/>
    </source>
</evidence>
<feature type="transmembrane region" description="Helical" evidence="7">
    <location>
        <begin position="624"/>
        <end position="647"/>
    </location>
</feature>
<dbReference type="SUPFAM" id="SSF103473">
    <property type="entry name" value="MFS general substrate transporter"/>
    <property type="match status" value="1"/>
</dbReference>
<dbReference type="PANTHER" id="PTHR23502:SF68">
    <property type="entry name" value="MULTIDRUG TRANSPORTER, PUTATIVE (AFU_ORTHOLOGUE AFUA_3G01120)-RELATED"/>
    <property type="match status" value="1"/>
</dbReference>
<feature type="transmembrane region" description="Helical" evidence="7">
    <location>
        <begin position="681"/>
        <end position="702"/>
    </location>
</feature>
<evidence type="ECO:0000313" key="9">
    <source>
        <dbReference type="Proteomes" id="UP001287286"/>
    </source>
</evidence>
<dbReference type="InterPro" id="IPR036259">
    <property type="entry name" value="MFS_trans_sf"/>
</dbReference>
<reference evidence="8 9" key="1">
    <citation type="journal article" date="2024" name="Microbiol. Resour. Announc.">
        <title>Genome annotations for the ascomycete fungi Trichoderma harzianum, Trichoderma aggressivum, and Purpureocillium lilacinum.</title>
        <authorList>
            <person name="Beijen E.P.W."/>
            <person name="Ohm R.A."/>
        </authorList>
    </citation>
    <scope>NUCLEOTIDE SEQUENCE [LARGE SCALE GENOMIC DNA]</scope>
    <source>
        <strain evidence="8 9">CBS 150709</strain>
    </source>
</reference>
<accession>A0ABR0C3Y6</accession>
<feature type="region of interest" description="Disordered" evidence="6">
    <location>
        <begin position="180"/>
        <end position="212"/>
    </location>
</feature>
<evidence type="ECO:0000256" key="2">
    <source>
        <dbReference type="ARBA" id="ARBA00008335"/>
    </source>
</evidence>
<comment type="caution">
    <text evidence="8">The sequence shown here is derived from an EMBL/GenBank/DDBJ whole genome shotgun (WGS) entry which is preliminary data.</text>
</comment>
<keyword evidence="4 7" id="KW-1133">Transmembrane helix</keyword>
<feature type="transmembrane region" description="Helical" evidence="7">
    <location>
        <begin position="389"/>
        <end position="409"/>
    </location>
</feature>
<keyword evidence="9" id="KW-1185">Reference proteome</keyword>
<feature type="transmembrane region" description="Helical" evidence="7">
    <location>
        <begin position="293"/>
        <end position="320"/>
    </location>
</feature>
<organism evidence="8 9">
    <name type="scientific">Purpureocillium lilacinum</name>
    <name type="common">Paecilomyces lilacinus</name>
    <dbReference type="NCBI Taxonomy" id="33203"/>
    <lineage>
        <taxon>Eukaryota</taxon>
        <taxon>Fungi</taxon>
        <taxon>Dikarya</taxon>
        <taxon>Ascomycota</taxon>
        <taxon>Pezizomycotina</taxon>
        <taxon>Sordariomycetes</taxon>
        <taxon>Hypocreomycetidae</taxon>
        <taxon>Hypocreales</taxon>
        <taxon>Ophiocordycipitaceae</taxon>
        <taxon>Purpureocillium</taxon>
    </lineage>
</organism>
<proteinExistence type="inferred from homology"/>
<evidence type="ECO:0008006" key="10">
    <source>
        <dbReference type="Google" id="ProtNLM"/>
    </source>
</evidence>
<dbReference type="Gene3D" id="1.20.1250.20">
    <property type="entry name" value="MFS general substrate transporter like domains"/>
    <property type="match status" value="1"/>
</dbReference>
<feature type="transmembrane region" description="Helical" evidence="7">
    <location>
        <begin position="708"/>
        <end position="730"/>
    </location>
</feature>
<dbReference type="Pfam" id="PF07690">
    <property type="entry name" value="MFS_1"/>
    <property type="match status" value="1"/>
</dbReference>
<keyword evidence="5 7" id="KW-0472">Membrane</keyword>
<dbReference type="EMBL" id="JAWRVI010000013">
    <property type="protein sequence ID" value="KAK4091106.1"/>
    <property type="molecule type" value="Genomic_DNA"/>
</dbReference>
<gene>
    <name evidence="8" type="ORF">Purlil1_4686</name>
</gene>
<feature type="transmembrane region" description="Helical" evidence="7">
    <location>
        <begin position="549"/>
        <end position="570"/>
    </location>
</feature>
<protein>
    <recommendedName>
        <fullName evidence="10">Major facilitator superfamily transporter</fullName>
    </recommendedName>
</protein>
<comment type="subcellular location">
    <subcellularLocation>
        <location evidence="1">Membrane</location>
        <topology evidence="1">Multi-pass membrane protein</topology>
    </subcellularLocation>
</comment>
<evidence type="ECO:0000256" key="5">
    <source>
        <dbReference type="ARBA" id="ARBA00023136"/>
    </source>
</evidence>
<feature type="region of interest" description="Disordered" evidence="6">
    <location>
        <begin position="233"/>
        <end position="253"/>
    </location>
</feature>
<dbReference type="InterPro" id="IPR011701">
    <property type="entry name" value="MFS"/>
</dbReference>